<evidence type="ECO:0000256" key="1">
    <source>
        <dbReference type="SAM" id="MobiDB-lite"/>
    </source>
</evidence>
<dbReference type="AlphaFoldDB" id="A0AAD2CPV9"/>
<organism evidence="3 4">
    <name type="scientific">Cylindrotheca closterium</name>
    <dbReference type="NCBI Taxonomy" id="2856"/>
    <lineage>
        <taxon>Eukaryota</taxon>
        <taxon>Sar</taxon>
        <taxon>Stramenopiles</taxon>
        <taxon>Ochrophyta</taxon>
        <taxon>Bacillariophyta</taxon>
        <taxon>Bacillariophyceae</taxon>
        <taxon>Bacillariophycidae</taxon>
        <taxon>Bacillariales</taxon>
        <taxon>Bacillariaceae</taxon>
        <taxon>Cylindrotheca</taxon>
    </lineage>
</organism>
<dbReference type="EMBL" id="CAKOGP040000224">
    <property type="protein sequence ID" value="CAJ1932758.1"/>
    <property type="molecule type" value="Genomic_DNA"/>
</dbReference>
<sequence length="524" mass="59585">MTAEEMRKQQEMDLLLSEAMNTLTFEERQEQQEVLHGVEQEIAEECIIIETALKELDNHLIRIKHGTVYEKAETMNPEYVHARAFRIMFLRGNRYDTKASADQMLKFFAQKEKLFGTEKLVQDITLEDFDEDDMAVMNAGSIQLAGRDRSNRQIVFASPGLRLKGKPLRSELRTRYYMCMSGLESQETQLKGAVNVAYAVGAYKDKNEGGGYLEHTYLAMSLPIHWASNHFVCSDISQHLVGSVAVAAMPAKLRSRFRIHLGSHLECLYLLSTYGILPQLLPFSSNSDEITFASHLHWVQLRVASSNSAEQFKSNETMTSSTSINDVLYIGGKKSNNAGNQRLRVLVKELAQVYDTGTNEKKRTVVDAMINQVTKNGGRFLKQVKDSNAQWEILSLDDSRAKITQAFRNHRRRPDESKKGGTSFIQDDPMPDDVIFGKSQRSRGNDLLTHLIKNRAEEYDSLDRGMKVKVVDAIVHRIKSEGGRFLQPTPEFGGWLEVSNEMARSRISKYFRNNRRPSTKKNNA</sequence>
<accession>A0AAD2CPV9</accession>
<dbReference type="InterPro" id="IPR049227">
    <property type="entry name" value="DUF6824"/>
</dbReference>
<evidence type="ECO:0000313" key="3">
    <source>
        <dbReference type="EMBL" id="CAJ1932758.1"/>
    </source>
</evidence>
<dbReference type="Proteomes" id="UP001295423">
    <property type="component" value="Unassembled WGS sequence"/>
</dbReference>
<evidence type="ECO:0000259" key="2">
    <source>
        <dbReference type="Pfam" id="PF20710"/>
    </source>
</evidence>
<comment type="caution">
    <text evidence="3">The sequence shown here is derived from an EMBL/GenBank/DDBJ whole genome shotgun (WGS) entry which is preliminary data.</text>
</comment>
<feature type="domain" description="DUF6824" evidence="2">
    <location>
        <begin position="326"/>
        <end position="409"/>
    </location>
</feature>
<dbReference type="Pfam" id="PF20710">
    <property type="entry name" value="DUF6824"/>
    <property type="match status" value="2"/>
</dbReference>
<feature type="region of interest" description="Disordered" evidence="1">
    <location>
        <begin position="410"/>
        <end position="431"/>
    </location>
</feature>
<protein>
    <recommendedName>
        <fullName evidence="2">DUF6824 domain-containing protein</fullName>
    </recommendedName>
</protein>
<proteinExistence type="predicted"/>
<reference evidence="3" key="1">
    <citation type="submission" date="2023-08" db="EMBL/GenBank/DDBJ databases">
        <authorList>
            <person name="Audoor S."/>
            <person name="Bilcke G."/>
        </authorList>
    </citation>
    <scope>NUCLEOTIDE SEQUENCE</scope>
</reference>
<gene>
    <name evidence="3" type="ORF">CYCCA115_LOCUS2997</name>
</gene>
<name>A0AAD2CPV9_9STRA</name>
<evidence type="ECO:0000313" key="4">
    <source>
        <dbReference type="Proteomes" id="UP001295423"/>
    </source>
</evidence>
<feature type="domain" description="DUF6824" evidence="2">
    <location>
        <begin position="433"/>
        <end position="513"/>
    </location>
</feature>
<keyword evidence="4" id="KW-1185">Reference proteome</keyword>